<dbReference type="InterPro" id="IPR000843">
    <property type="entry name" value="HTH_LacI"/>
</dbReference>
<reference evidence="6 7" key="1">
    <citation type="journal article" date="2019" name="Syst. Appl. Microbiol.">
        <title>Oenococcus sicerae sp. nov., isolated from French cider.</title>
        <authorList>
            <person name="Cousin F.J."/>
            <person name="Le Guellec R."/>
            <person name="Chagnot C."/>
            <person name="Goux D."/>
            <person name="Dalmasso M."/>
            <person name="Laplace J.M."/>
            <person name="Cretenet M."/>
        </authorList>
    </citation>
    <scope>NUCLEOTIDE SEQUENCE [LARGE SCALE GENOMIC DNA]</scope>
    <source>
        <strain evidence="6 7">UCMA 15228</strain>
    </source>
</reference>
<dbReference type="Proteomes" id="UP000286907">
    <property type="component" value="Chromosome"/>
</dbReference>
<dbReference type="EMBL" id="CP029684">
    <property type="protein sequence ID" value="QAS70202.1"/>
    <property type="molecule type" value="Genomic_DNA"/>
</dbReference>
<dbReference type="CDD" id="cd01392">
    <property type="entry name" value="HTH_LacI"/>
    <property type="match status" value="1"/>
</dbReference>
<dbReference type="SUPFAM" id="SSF53822">
    <property type="entry name" value="Periplasmic binding protein-like I"/>
    <property type="match status" value="1"/>
</dbReference>
<organism evidence="5 8">
    <name type="scientific">Oenococcus sicerae</name>
    <dbReference type="NCBI Taxonomy" id="2203724"/>
    <lineage>
        <taxon>Bacteria</taxon>
        <taxon>Bacillati</taxon>
        <taxon>Bacillota</taxon>
        <taxon>Bacilli</taxon>
        <taxon>Lactobacillales</taxon>
        <taxon>Lactobacillaceae</taxon>
        <taxon>Oenococcus</taxon>
    </lineage>
</organism>
<dbReference type="PROSITE" id="PS50932">
    <property type="entry name" value="HTH_LACI_2"/>
    <property type="match status" value="1"/>
</dbReference>
<keyword evidence="1" id="KW-0805">Transcription regulation</keyword>
<dbReference type="PANTHER" id="PTHR30146:SF24">
    <property type="entry name" value="XYLOSE OPERON REGULATORY PROTEIN"/>
    <property type="match status" value="1"/>
</dbReference>
<protein>
    <submittedName>
        <fullName evidence="5">LacI family transcriptional regulator</fullName>
    </submittedName>
</protein>
<dbReference type="Gene3D" id="3.40.50.2300">
    <property type="match status" value="2"/>
</dbReference>
<evidence type="ECO:0000256" key="2">
    <source>
        <dbReference type="ARBA" id="ARBA00023125"/>
    </source>
</evidence>
<dbReference type="Pfam" id="PF00356">
    <property type="entry name" value="LacI"/>
    <property type="match status" value="1"/>
</dbReference>
<evidence type="ECO:0000259" key="4">
    <source>
        <dbReference type="PROSITE" id="PS50932"/>
    </source>
</evidence>
<evidence type="ECO:0000313" key="6">
    <source>
        <dbReference type="EMBL" id="QAS70202.1"/>
    </source>
</evidence>
<dbReference type="GO" id="GO:0003700">
    <property type="term" value="F:DNA-binding transcription factor activity"/>
    <property type="evidence" value="ECO:0007669"/>
    <property type="project" value="TreeGrafter"/>
</dbReference>
<evidence type="ECO:0000256" key="1">
    <source>
        <dbReference type="ARBA" id="ARBA00023015"/>
    </source>
</evidence>
<sequence>MVSIKEISQIVGLSPTTVSNVVHGKKSKVSEINYRKIQAALKEHNYVSNMGGRILGRHGSKIIGVILSYSRRSEINVFSDPFYDQIIGSLEEEIRKRGYFMMLYTSGSVNESLQFVSAWNIEGLIILGALPDDAGKLIQERKTPLAFIDTYIDKKFETADFINIGLKDFEGGYQITKYLLSLGHRKIGFCADGVRLFGVDYERFAGFKQALQEAGSQFDSNDFFGLDYQLEPRHAFLKELAKDQLKNFTALVFTSDYLAVDAMNIFQDNGIRVPQDLSVTGFDHNVFSEQCRPKLTTIGQNVRQKAVLAIDHLFKRIKHEGKAVKVNQLLDVELVIQGSTKKR</sequence>
<reference evidence="5" key="2">
    <citation type="submission" date="2019-01" db="EMBL/GenBank/DDBJ databases">
        <title>Oenococcus sicerae UCMA17102.</title>
        <authorList>
            <person name="Cousin F.J."/>
            <person name="Le Guellec R."/>
            <person name="Cretenet M."/>
        </authorList>
    </citation>
    <scope>NUCLEOTIDE SEQUENCE</scope>
    <source>
        <strain evidence="5">UCMA17102</strain>
    </source>
</reference>
<dbReference type="InterPro" id="IPR046335">
    <property type="entry name" value="LacI/GalR-like_sensor"/>
</dbReference>
<feature type="domain" description="HTH lacI-type" evidence="4">
    <location>
        <begin position="2"/>
        <end position="57"/>
    </location>
</feature>
<keyword evidence="2" id="KW-0238">DNA-binding</keyword>
<evidence type="ECO:0000313" key="8">
    <source>
        <dbReference type="Proteomes" id="UP001167919"/>
    </source>
</evidence>
<evidence type="ECO:0000256" key="3">
    <source>
        <dbReference type="ARBA" id="ARBA00023163"/>
    </source>
</evidence>
<accession>A0AAJ1R855</accession>
<dbReference type="EMBL" id="SDWY01000001">
    <property type="protein sequence ID" value="MDN6899507.1"/>
    <property type="molecule type" value="Genomic_DNA"/>
</dbReference>
<reference evidence="6" key="3">
    <citation type="submission" date="2020-01" db="EMBL/GenBank/DDBJ databases">
        <authorList>
            <person name="Cousin F.J."/>
            <person name="Le Guellec R."/>
            <person name="Cretenet M."/>
        </authorList>
    </citation>
    <scope>NUCLEOTIDE SEQUENCE</scope>
    <source>
        <strain evidence="6">UCMA 15228</strain>
    </source>
</reference>
<dbReference type="PANTHER" id="PTHR30146">
    <property type="entry name" value="LACI-RELATED TRANSCRIPTIONAL REPRESSOR"/>
    <property type="match status" value="1"/>
</dbReference>
<dbReference type="InterPro" id="IPR028082">
    <property type="entry name" value="Peripla_BP_I"/>
</dbReference>
<dbReference type="CDD" id="cd06267">
    <property type="entry name" value="PBP1_LacI_sugar_binding-like"/>
    <property type="match status" value="1"/>
</dbReference>
<gene>
    <name evidence="6" type="ORF">DLJ48_06530</name>
    <name evidence="5" type="ORF">EVC35_00590</name>
</gene>
<dbReference type="Proteomes" id="UP001167919">
    <property type="component" value="Unassembled WGS sequence"/>
</dbReference>
<dbReference type="GO" id="GO:0000976">
    <property type="term" value="F:transcription cis-regulatory region binding"/>
    <property type="evidence" value="ECO:0007669"/>
    <property type="project" value="TreeGrafter"/>
</dbReference>
<keyword evidence="7" id="KW-1185">Reference proteome</keyword>
<dbReference type="AlphaFoldDB" id="A0AAJ1R855"/>
<dbReference type="InterPro" id="IPR010982">
    <property type="entry name" value="Lambda_DNA-bd_dom_sf"/>
</dbReference>
<dbReference type="Gene3D" id="1.10.260.40">
    <property type="entry name" value="lambda repressor-like DNA-binding domains"/>
    <property type="match status" value="1"/>
</dbReference>
<proteinExistence type="predicted"/>
<dbReference type="RefSeq" id="WP_128686670.1">
    <property type="nucleotide sequence ID" value="NZ_CP029684.2"/>
</dbReference>
<keyword evidence="3" id="KW-0804">Transcription</keyword>
<dbReference type="Pfam" id="PF13377">
    <property type="entry name" value="Peripla_BP_3"/>
    <property type="match status" value="1"/>
</dbReference>
<name>A0AAJ1R855_9LACO</name>
<dbReference type="SUPFAM" id="SSF47413">
    <property type="entry name" value="lambda repressor-like DNA-binding domains"/>
    <property type="match status" value="1"/>
</dbReference>
<dbReference type="SMART" id="SM00354">
    <property type="entry name" value="HTH_LACI"/>
    <property type="match status" value="1"/>
</dbReference>
<evidence type="ECO:0000313" key="7">
    <source>
        <dbReference type="Proteomes" id="UP000286907"/>
    </source>
</evidence>
<evidence type="ECO:0000313" key="5">
    <source>
        <dbReference type="EMBL" id="MDN6899507.1"/>
    </source>
</evidence>